<feature type="transmembrane region" description="Helical" evidence="1">
    <location>
        <begin position="164"/>
        <end position="182"/>
    </location>
</feature>
<evidence type="ECO:0008006" key="4">
    <source>
        <dbReference type="Google" id="ProtNLM"/>
    </source>
</evidence>
<feature type="transmembrane region" description="Helical" evidence="1">
    <location>
        <begin position="102"/>
        <end position="120"/>
    </location>
</feature>
<evidence type="ECO:0000256" key="1">
    <source>
        <dbReference type="SAM" id="Phobius"/>
    </source>
</evidence>
<dbReference type="AlphaFoldDB" id="A0A643FB79"/>
<organism evidence="2 3">
    <name type="scientific">Ideonella dechloratans</name>
    <dbReference type="NCBI Taxonomy" id="36863"/>
    <lineage>
        <taxon>Bacteria</taxon>
        <taxon>Pseudomonadati</taxon>
        <taxon>Pseudomonadota</taxon>
        <taxon>Betaproteobacteria</taxon>
        <taxon>Burkholderiales</taxon>
        <taxon>Sphaerotilaceae</taxon>
        <taxon>Ideonella</taxon>
    </lineage>
</organism>
<keyword evidence="1" id="KW-1133">Transmembrane helix</keyword>
<dbReference type="InterPro" id="IPR007136">
    <property type="entry name" value="DUF347"/>
</dbReference>
<accession>A0A643FB79</accession>
<gene>
    <name evidence="2" type="ORF">F7Q92_12090</name>
</gene>
<reference evidence="2 3" key="1">
    <citation type="submission" date="2019-09" db="EMBL/GenBank/DDBJ databases">
        <title>Draft genome sequences of 48 bacterial type strains from the CCUG.</title>
        <authorList>
            <person name="Tunovic T."/>
            <person name="Pineiro-Iglesias B."/>
            <person name="Unosson C."/>
            <person name="Inganas E."/>
            <person name="Ohlen M."/>
            <person name="Cardew S."/>
            <person name="Jensie-Markopoulos S."/>
            <person name="Salva-Serra F."/>
            <person name="Jaen-Luchoro D."/>
            <person name="Karlsson R."/>
            <person name="Svensson-Stadler L."/>
            <person name="Chun J."/>
            <person name="Moore E."/>
        </authorList>
    </citation>
    <scope>NUCLEOTIDE SEQUENCE [LARGE SCALE GENOMIC DNA]</scope>
    <source>
        <strain evidence="2 3">CCUG 30977</strain>
    </source>
</reference>
<sequence>MNTVPAHPAPGWLNKVPEVTLSFWIIKILSTTVGETGADFLAFDMGWGLGPTCGVMGALLLAVLFAQLHTRRHVPWVYWLTVVLVSVVGTQITDLLTDALGVPLWLSTAAFAALLAVIFARWRRREGTLSIHAIVTRRRELFYWAAILCTFALGTAAGDLATEALGLGFARGALAFGTLIGLTWATWRLGGPAVLTFWIGYILTRPFGATLGDLLTQTPADGGLGLGGPWTSASFLAVIVLLVAASQWGLARPRSPAGPTTPPLG</sequence>
<feature type="transmembrane region" description="Helical" evidence="1">
    <location>
        <begin position="77"/>
        <end position="96"/>
    </location>
</feature>
<keyword evidence="1" id="KW-0812">Transmembrane</keyword>
<feature type="transmembrane region" description="Helical" evidence="1">
    <location>
        <begin position="189"/>
        <end position="207"/>
    </location>
</feature>
<keyword evidence="1" id="KW-0472">Membrane</keyword>
<feature type="transmembrane region" description="Helical" evidence="1">
    <location>
        <begin position="45"/>
        <end position="65"/>
    </location>
</feature>
<protein>
    <recommendedName>
        <fullName evidence="4">Membrane-anchored protein</fullName>
    </recommendedName>
</protein>
<feature type="transmembrane region" description="Helical" evidence="1">
    <location>
        <begin position="141"/>
        <end position="158"/>
    </location>
</feature>
<comment type="caution">
    <text evidence="2">The sequence shown here is derived from an EMBL/GenBank/DDBJ whole genome shotgun (WGS) entry which is preliminary data.</text>
</comment>
<dbReference type="Pfam" id="PF03988">
    <property type="entry name" value="DUF347"/>
    <property type="match status" value="4"/>
</dbReference>
<dbReference type="EMBL" id="VZPB01000026">
    <property type="protein sequence ID" value="KAB0581223.1"/>
    <property type="molecule type" value="Genomic_DNA"/>
</dbReference>
<keyword evidence="3" id="KW-1185">Reference proteome</keyword>
<dbReference type="Proteomes" id="UP000430120">
    <property type="component" value="Unassembled WGS sequence"/>
</dbReference>
<feature type="transmembrane region" description="Helical" evidence="1">
    <location>
        <begin position="227"/>
        <end position="245"/>
    </location>
</feature>
<name>A0A643FB79_IDEDE</name>
<proteinExistence type="predicted"/>
<dbReference type="OrthoDB" id="9794709at2"/>
<evidence type="ECO:0000313" key="3">
    <source>
        <dbReference type="Proteomes" id="UP000430120"/>
    </source>
</evidence>
<evidence type="ECO:0000313" key="2">
    <source>
        <dbReference type="EMBL" id="KAB0581223.1"/>
    </source>
</evidence>
<dbReference type="RefSeq" id="WP_151124401.1">
    <property type="nucleotide sequence ID" value="NZ_CP088082.1"/>
</dbReference>